<dbReference type="GO" id="GO:0005829">
    <property type="term" value="C:cytosol"/>
    <property type="evidence" value="ECO:0007669"/>
    <property type="project" value="TreeGrafter"/>
</dbReference>
<dbReference type="OrthoDB" id="5241536at2"/>
<evidence type="ECO:0000256" key="2">
    <source>
        <dbReference type="ARBA" id="ARBA00023125"/>
    </source>
</evidence>
<keyword evidence="1" id="KW-0805">Transcription regulation</keyword>
<protein>
    <submittedName>
        <fullName evidence="5">AraC family transcriptional regulator</fullName>
    </submittedName>
</protein>
<dbReference type="Pfam" id="PF12625">
    <property type="entry name" value="Arabinose_bd"/>
    <property type="match status" value="1"/>
</dbReference>
<organism evidence="5 6">
    <name type="scientific">Mycolicibacterium mucogenicum</name>
    <name type="common">Mycobacterium mucogenicum</name>
    <dbReference type="NCBI Taxonomy" id="56689"/>
    <lineage>
        <taxon>Bacteria</taxon>
        <taxon>Bacillati</taxon>
        <taxon>Actinomycetota</taxon>
        <taxon>Actinomycetes</taxon>
        <taxon>Mycobacteriales</taxon>
        <taxon>Mycobacteriaceae</taxon>
        <taxon>Mycolicibacterium</taxon>
    </lineage>
</organism>
<evidence type="ECO:0000313" key="5">
    <source>
        <dbReference type="EMBL" id="OBJ36066.1"/>
    </source>
</evidence>
<evidence type="ECO:0000313" key="6">
    <source>
        <dbReference type="Proteomes" id="UP000093898"/>
    </source>
</evidence>
<dbReference type="Gene3D" id="1.10.10.60">
    <property type="entry name" value="Homeodomain-like"/>
    <property type="match status" value="1"/>
</dbReference>
<evidence type="ECO:0000256" key="1">
    <source>
        <dbReference type="ARBA" id="ARBA00023015"/>
    </source>
</evidence>
<accession>A0A1A3GKX1</accession>
<dbReference type="InterPro" id="IPR018060">
    <property type="entry name" value="HTH_AraC"/>
</dbReference>
<dbReference type="PANTHER" id="PTHR47894">
    <property type="entry name" value="HTH-TYPE TRANSCRIPTIONAL REGULATOR GADX"/>
    <property type="match status" value="1"/>
</dbReference>
<dbReference type="Proteomes" id="UP000093898">
    <property type="component" value="Unassembled WGS sequence"/>
</dbReference>
<dbReference type="RefSeq" id="WP_064986329.1">
    <property type="nucleotide sequence ID" value="NZ_LZLC01000253.1"/>
</dbReference>
<dbReference type="SMART" id="SM00342">
    <property type="entry name" value="HTH_ARAC"/>
    <property type="match status" value="1"/>
</dbReference>
<dbReference type="InterPro" id="IPR009057">
    <property type="entry name" value="Homeodomain-like_sf"/>
</dbReference>
<gene>
    <name evidence="5" type="ORF">A5630_08270</name>
</gene>
<name>A0A1A3GKX1_MYCMU</name>
<dbReference type="PANTHER" id="PTHR47894:SF1">
    <property type="entry name" value="HTH-TYPE TRANSCRIPTIONAL REGULATOR VQSM"/>
    <property type="match status" value="1"/>
</dbReference>
<evidence type="ECO:0000259" key="4">
    <source>
        <dbReference type="PROSITE" id="PS01124"/>
    </source>
</evidence>
<dbReference type="GO" id="GO:0003700">
    <property type="term" value="F:DNA-binding transcription factor activity"/>
    <property type="evidence" value="ECO:0007669"/>
    <property type="project" value="InterPro"/>
</dbReference>
<dbReference type="STRING" id="56689.GCA_001291445_00939"/>
<dbReference type="InterPro" id="IPR032687">
    <property type="entry name" value="AraC-type_N"/>
</dbReference>
<dbReference type="SUPFAM" id="SSF46689">
    <property type="entry name" value="Homeodomain-like"/>
    <property type="match status" value="1"/>
</dbReference>
<dbReference type="Pfam" id="PF12833">
    <property type="entry name" value="HTH_18"/>
    <property type="match status" value="1"/>
</dbReference>
<sequence length="338" mass="37106">MTPVWAVPRGTEGVRIMVQGAIAHGMTAAECLAGSGLTEADLDDENAEIWAHQEFDVIRNLIAGLGDKPGVGIEVGVHSTLGRAGLLGFLILASPNLRHGVELILPYLALSPTHLRFSVETDDEYGYLVADDSELPTDVRSFIVERDLAGFVAATQGANLALTPSWAETTLDAERAAKLAQLWGLPASGVRPGRRTNRLAVTHEVLEMPSPLADANTARKIEQQCRDLLERRLSRVGVAGQVRSRLLHNPGELPAMPTIADELHIDQRTLRRRLAAEGTSYRALLDEVRRHLAVELLQQNLSVEEISRHLGYAETANFTHAFKRWEGTAPSYFRRPRS</sequence>
<dbReference type="GO" id="GO:0000976">
    <property type="term" value="F:transcription cis-regulatory region binding"/>
    <property type="evidence" value="ECO:0007669"/>
    <property type="project" value="TreeGrafter"/>
</dbReference>
<feature type="domain" description="HTH araC/xylS-type" evidence="4">
    <location>
        <begin position="240"/>
        <end position="336"/>
    </location>
</feature>
<dbReference type="PROSITE" id="PS01124">
    <property type="entry name" value="HTH_ARAC_FAMILY_2"/>
    <property type="match status" value="1"/>
</dbReference>
<proteinExistence type="predicted"/>
<keyword evidence="2" id="KW-0238">DNA-binding</keyword>
<comment type="caution">
    <text evidence="5">The sequence shown here is derived from an EMBL/GenBank/DDBJ whole genome shotgun (WGS) entry which is preliminary data.</text>
</comment>
<dbReference type="EMBL" id="LZLC01000253">
    <property type="protein sequence ID" value="OBJ36066.1"/>
    <property type="molecule type" value="Genomic_DNA"/>
</dbReference>
<dbReference type="AlphaFoldDB" id="A0A1A3GKX1"/>
<evidence type="ECO:0000256" key="3">
    <source>
        <dbReference type="ARBA" id="ARBA00023163"/>
    </source>
</evidence>
<keyword evidence="3" id="KW-0804">Transcription</keyword>
<reference evidence="6" key="1">
    <citation type="submission" date="2016-06" db="EMBL/GenBank/DDBJ databases">
        <authorList>
            <person name="Sutton G."/>
            <person name="Brinkac L."/>
            <person name="Sanka R."/>
            <person name="Adams M."/>
            <person name="Lau E."/>
            <person name="Garcia-Basteiro A."/>
            <person name="Lopez-Varela E."/>
            <person name="Palencia S."/>
        </authorList>
    </citation>
    <scope>NUCLEOTIDE SEQUENCE [LARGE SCALE GENOMIC DNA]</scope>
    <source>
        <strain evidence="6">1127319.6</strain>
    </source>
</reference>